<keyword evidence="1" id="KW-0479">Metal-binding</keyword>
<feature type="region of interest" description="Disordered" evidence="7">
    <location>
        <begin position="1498"/>
        <end position="1531"/>
    </location>
</feature>
<dbReference type="InterPro" id="IPR002004">
    <property type="entry name" value="PABP_HYD_C"/>
</dbReference>
<feature type="zinc finger region" description="UBR-type" evidence="6">
    <location>
        <begin position="1120"/>
        <end position="1204"/>
    </location>
</feature>
<dbReference type="SUPFAM" id="SSF50985">
    <property type="entry name" value="RCC1/BLIP-II"/>
    <property type="match status" value="1"/>
</dbReference>
<comment type="caution">
    <text evidence="11">The sequence shown here is derived from an EMBL/GenBank/DDBJ whole genome shotgun (WGS) entry which is preliminary data.</text>
</comment>
<keyword evidence="4" id="KW-0862">Zinc</keyword>
<feature type="domain" description="HECT" evidence="8">
    <location>
        <begin position="2681"/>
        <end position="2965"/>
    </location>
</feature>
<dbReference type="SMART" id="SM00517">
    <property type="entry name" value="PolyA"/>
    <property type="match status" value="1"/>
</dbReference>
<dbReference type="InterPro" id="IPR024725">
    <property type="entry name" value="UBR5_UBA"/>
</dbReference>
<dbReference type="InterPro" id="IPR035983">
    <property type="entry name" value="Hect_E3_ubiquitin_ligase"/>
</dbReference>
<feature type="compositionally biased region" description="Basic and acidic residues" evidence="7">
    <location>
        <begin position="1251"/>
        <end position="1261"/>
    </location>
</feature>
<dbReference type="Pfam" id="PF11547">
    <property type="entry name" value="E3_UbLigase_EDD"/>
    <property type="match status" value="1"/>
</dbReference>
<feature type="compositionally biased region" description="Basic and acidic residues" evidence="7">
    <location>
        <begin position="2526"/>
        <end position="2538"/>
    </location>
</feature>
<dbReference type="GO" id="GO:0008270">
    <property type="term" value="F:zinc ion binding"/>
    <property type="evidence" value="ECO:0007669"/>
    <property type="project" value="UniProtKB-KW"/>
</dbReference>
<evidence type="ECO:0000313" key="11">
    <source>
        <dbReference type="EMBL" id="ODM99972.1"/>
    </source>
</evidence>
<evidence type="ECO:0000256" key="2">
    <source>
        <dbReference type="ARBA" id="ARBA00022771"/>
    </source>
</evidence>
<name>A0A1D2N3Y3_ORCCI</name>
<dbReference type="STRING" id="48709.A0A1D2N3Y3"/>
<feature type="compositionally biased region" description="Basic and acidic residues" evidence="7">
    <location>
        <begin position="243"/>
        <end position="259"/>
    </location>
</feature>
<accession>A0A1D2N3Y3</accession>
<dbReference type="Gene3D" id="1.10.8.10">
    <property type="entry name" value="DNA helicase RuvA subunit, C-terminal domain"/>
    <property type="match status" value="1"/>
</dbReference>
<dbReference type="GO" id="GO:0000209">
    <property type="term" value="P:protein polyubiquitination"/>
    <property type="evidence" value="ECO:0007669"/>
    <property type="project" value="TreeGrafter"/>
</dbReference>
<feature type="region of interest" description="Disordered" evidence="7">
    <location>
        <begin position="239"/>
        <end position="259"/>
    </location>
</feature>
<evidence type="ECO:0000256" key="1">
    <source>
        <dbReference type="ARBA" id="ARBA00022723"/>
    </source>
</evidence>
<keyword evidence="3 5" id="KW-0833">Ubl conjugation pathway</keyword>
<evidence type="ECO:0000256" key="5">
    <source>
        <dbReference type="PROSITE-ProRule" id="PRU00104"/>
    </source>
</evidence>
<dbReference type="CDD" id="cd14423">
    <property type="entry name" value="CUE_UBR5"/>
    <property type="match status" value="1"/>
</dbReference>
<dbReference type="InterPro" id="IPR036053">
    <property type="entry name" value="PABP-dom"/>
</dbReference>
<feature type="compositionally biased region" description="Acidic residues" evidence="7">
    <location>
        <begin position="1602"/>
        <end position="1628"/>
    </location>
</feature>
<dbReference type="GO" id="GO:0005737">
    <property type="term" value="C:cytoplasm"/>
    <property type="evidence" value="ECO:0007669"/>
    <property type="project" value="TreeGrafter"/>
</dbReference>
<evidence type="ECO:0000256" key="6">
    <source>
        <dbReference type="PROSITE-ProRule" id="PRU00508"/>
    </source>
</evidence>
<feature type="region of interest" description="Disordered" evidence="7">
    <location>
        <begin position="1602"/>
        <end position="1647"/>
    </location>
</feature>
<feature type="active site" description="Glycyl thioester intermediate" evidence="5">
    <location>
        <position position="2934"/>
    </location>
</feature>
<keyword evidence="12" id="KW-1185">Reference proteome</keyword>
<feature type="region of interest" description="Disordered" evidence="7">
    <location>
        <begin position="2092"/>
        <end position="2121"/>
    </location>
</feature>
<feature type="region of interest" description="Disordered" evidence="7">
    <location>
        <begin position="896"/>
        <end position="918"/>
    </location>
</feature>
<feature type="compositionally biased region" description="Polar residues" evidence="7">
    <location>
        <begin position="1236"/>
        <end position="1247"/>
    </location>
</feature>
<keyword evidence="2" id="KW-0863">Zinc-finger</keyword>
<dbReference type="Gene3D" id="1.10.1900.10">
    <property type="entry name" value="c-terminal domain of poly(a) binding protein"/>
    <property type="match status" value="1"/>
</dbReference>
<evidence type="ECO:0000259" key="10">
    <source>
        <dbReference type="PROSITE" id="PS51309"/>
    </source>
</evidence>
<dbReference type="Proteomes" id="UP000094527">
    <property type="component" value="Unassembled WGS sequence"/>
</dbReference>
<dbReference type="Gene3D" id="2.130.10.30">
    <property type="entry name" value="Regulator of chromosome condensation 1/beta-lactamase-inhibitor protein II"/>
    <property type="match status" value="1"/>
</dbReference>
<dbReference type="GO" id="GO:0003723">
    <property type="term" value="F:RNA binding"/>
    <property type="evidence" value="ECO:0007669"/>
    <property type="project" value="InterPro"/>
</dbReference>
<dbReference type="PROSITE" id="PS51309">
    <property type="entry name" value="PABC"/>
    <property type="match status" value="1"/>
</dbReference>
<dbReference type="Gene3D" id="3.30.2410.10">
    <property type="entry name" value="Hect, E3 ligase catalytic domain"/>
    <property type="match status" value="1"/>
</dbReference>
<dbReference type="OrthoDB" id="298098at2759"/>
<dbReference type="PANTHER" id="PTHR46276">
    <property type="entry name" value="E3 UBIQUITIN-PROTEIN LIGASE UBR5"/>
    <property type="match status" value="1"/>
</dbReference>
<dbReference type="FunFam" id="3.30.2410.10:FF:000008">
    <property type="entry name" value="Putative E3 ubiquitin-protein ligase UBR5"/>
    <property type="match status" value="1"/>
</dbReference>
<dbReference type="SUPFAM" id="SSF63570">
    <property type="entry name" value="PABC (PABP) domain"/>
    <property type="match status" value="1"/>
</dbReference>
<feature type="compositionally biased region" description="Low complexity" evidence="7">
    <location>
        <begin position="282"/>
        <end position="303"/>
    </location>
</feature>
<feature type="compositionally biased region" description="Polar residues" evidence="7">
    <location>
        <begin position="2190"/>
        <end position="2202"/>
    </location>
</feature>
<feature type="region of interest" description="Disordered" evidence="7">
    <location>
        <begin position="553"/>
        <end position="608"/>
    </location>
</feature>
<feature type="compositionally biased region" description="Low complexity" evidence="7">
    <location>
        <begin position="902"/>
        <end position="918"/>
    </location>
</feature>
<dbReference type="GO" id="GO:0090263">
    <property type="term" value="P:positive regulation of canonical Wnt signaling pathway"/>
    <property type="evidence" value="ECO:0007669"/>
    <property type="project" value="TreeGrafter"/>
</dbReference>
<dbReference type="FunFam" id="1.10.8.10:FF:000009">
    <property type="entry name" value="Putative E3 ubiquitin-protein ligase UBR5"/>
    <property type="match status" value="1"/>
</dbReference>
<evidence type="ECO:0000256" key="7">
    <source>
        <dbReference type="SAM" id="MobiDB-lite"/>
    </source>
</evidence>
<dbReference type="CDD" id="cd19675">
    <property type="entry name" value="UBR-box_UBR5"/>
    <property type="match status" value="1"/>
</dbReference>
<feature type="compositionally biased region" description="Basic and acidic residues" evidence="7">
    <location>
        <begin position="2653"/>
        <end position="2663"/>
    </location>
</feature>
<dbReference type="SMART" id="SM00119">
    <property type="entry name" value="HECTc"/>
    <property type="match status" value="1"/>
</dbReference>
<feature type="region of interest" description="Disordered" evidence="7">
    <location>
        <begin position="278"/>
        <end position="321"/>
    </location>
</feature>
<feature type="region of interest" description="Disordered" evidence="7">
    <location>
        <begin position="2301"/>
        <end position="2325"/>
    </location>
</feature>
<dbReference type="InterPro" id="IPR047503">
    <property type="entry name" value="UBR-box_UBR5"/>
</dbReference>
<dbReference type="OMA" id="IRDPNWL"/>
<feature type="region of interest" description="Disordered" evidence="7">
    <location>
        <begin position="1235"/>
        <end position="1261"/>
    </location>
</feature>
<dbReference type="InterPro" id="IPR000569">
    <property type="entry name" value="HECT_dom"/>
</dbReference>
<evidence type="ECO:0000256" key="3">
    <source>
        <dbReference type="ARBA" id="ARBA00022786"/>
    </source>
</evidence>
<reference evidence="11 12" key="1">
    <citation type="journal article" date="2016" name="Genome Biol. Evol.">
        <title>Gene Family Evolution Reflects Adaptation to Soil Environmental Stressors in the Genome of the Collembolan Orchesella cincta.</title>
        <authorList>
            <person name="Faddeeva-Vakhrusheva A."/>
            <person name="Derks M.F."/>
            <person name="Anvar S.Y."/>
            <person name="Agamennone V."/>
            <person name="Suring W."/>
            <person name="Smit S."/>
            <person name="van Straalen N.M."/>
            <person name="Roelofs D."/>
        </authorList>
    </citation>
    <scope>NUCLEOTIDE SEQUENCE [LARGE SCALE GENOMIC DNA]</scope>
    <source>
        <tissue evidence="11">Mixed pool</tissue>
    </source>
</reference>
<dbReference type="Pfam" id="PF00658">
    <property type="entry name" value="MLLE"/>
    <property type="match status" value="1"/>
</dbReference>
<evidence type="ECO:0000259" key="9">
    <source>
        <dbReference type="PROSITE" id="PS51157"/>
    </source>
</evidence>
<dbReference type="InterPro" id="IPR009091">
    <property type="entry name" value="RCC1/BLIP-II"/>
</dbReference>
<feature type="compositionally biased region" description="Low complexity" evidence="7">
    <location>
        <begin position="2106"/>
        <end position="2121"/>
    </location>
</feature>
<dbReference type="EMBL" id="LJIJ01000242">
    <property type="protein sequence ID" value="ODM99972.1"/>
    <property type="molecule type" value="Genomic_DNA"/>
</dbReference>
<feature type="region of interest" description="Disordered" evidence="7">
    <location>
        <begin position="2642"/>
        <end position="2666"/>
    </location>
</feature>
<feature type="domain" description="UBR-type" evidence="9">
    <location>
        <begin position="1120"/>
        <end position="1204"/>
    </location>
</feature>
<protein>
    <submittedName>
        <fullName evidence="11">E3 ubiquitin-protein ligase UBR5</fullName>
    </submittedName>
</protein>
<feature type="compositionally biased region" description="Polar residues" evidence="7">
    <location>
        <begin position="2642"/>
        <end position="2651"/>
    </location>
</feature>
<feature type="compositionally biased region" description="Acidic residues" evidence="7">
    <location>
        <begin position="1498"/>
        <end position="1507"/>
    </location>
</feature>
<dbReference type="GO" id="GO:0034450">
    <property type="term" value="F:ubiquitin-ubiquitin ligase activity"/>
    <property type="evidence" value="ECO:0007669"/>
    <property type="project" value="TreeGrafter"/>
</dbReference>
<dbReference type="PROSITE" id="PS51157">
    <property type="entry name" value="ZF_UBR"/>
    <property type="match status" value="1"/>
</dbReference>
<feature type="compositionally biased region" description="Gly residues" evidence="7">
    <location>
        <begin position="304"/>
        <end position="313"/>
    </location>
</feature>
<sequence>MSAIHFVVHPLPGTDEQLAERLRELGEKINRCNFNVPSVLSSIRTGPVVKQIAVGPAHVALLFDDGRVARLAFSVISDRLDLSRTEASKACTKAGGSSSSRQQARQRGRINRTATLRGGRGTGVIMGSARPVVPAQYVPEDLISQAQVVLQGKSRSVIIRELQRTNLDVNLAVNNLLSRDDEEGEDADDSQDSYVSEDLMSLLDSGIGGATDPVMLSDAVDAVFPEDMFAYSSLRNRTATRSVRTERTSGESGERDSFSRWRDRQYFGPRRWLENALREPWNNNSNDSNQGDSSVRTSKSGQNPSGGSGGGSGTNSSNQSSPIWLSDEIEYWPETTRNIRFIAIAAMHSELVAVGVNGAIYQWKWIEVEPYRNPESPSVTHPRAPGLGLNNEKVTLVSSSLIRCTVATESGKVATWMDESIAHVSSRLEHGSTAFHDSFQNQKFSQLFVCNLYSLIRTENNHLYWWGVLPFNQRKKLWDKYRTKSKKTRTGGDLHSSSASEITVGSQVLMRVAPMYQSGSIGFTVYGGIPKVGQLLNAAWCLTDKCRFKVLPGPPPTESKKYEPRSTDTMPPPPSPASSTCSDTTLPSTSQKRAKKGPALKDGNEKKDEEEWQLKDVIFVEDSKNLPIGKVLKIDGSFAVIKFSQPGASVVNLKDGKEPPTSEEAVLQECRVLRLDDLQLVKNGSLPKSPDCIQKSPRRVPLMEINNILSLSVDGVGIHGIVKDGKKLLWKSYNLSTGKGETESGFPTDTSAFLGIDPNLISLNCTCDNEFMSILRDGNGTMYPLVKDYLEAIKDPVSLDLPPVRCIGLGIHALPHVGTQQKNQVGVLVMALEQQILLSKILKCDIEGVKQVLVNLDHEAQGKPGNVVNLNRVLSERCDGNRNIFHAVVNMAMPTTNKEADSSTTGSSTGTTTSNAGTTTVVTCSSGSSAAYHSSTGNASLDATIENLASFLGAPASQQPAAISVGAAGGVIAETDDSNESTESASATVIFGLRSFNSGTAAGSSSQMLSSNQNNTCVWDPNDRVRNAQAALKLMCDSYALEPHLHQLLGERDFRGQTPFMLAVSCRAYPSALTILDAIQKISKERSPDADVQKKIMMSMIYPPGSQADDSPLHVLCCNDTCSFTWTGAEHINQDIFECRTCGLVGSLCCCTECARVCHKGHDCKLKRTSPTAYCDCWEKCKCKALIMGNQQSRYDLLCKLISETDLVSLTNSRGENILLFLVETAGRQMMEQKQYRTARTRSTPSSAPRKPTDLELDMPDHDLQPPRFSRTALEQLLDDWLAAKAMIMSGTAESGSEEQSGTALLDKFTYRMLVKCSPDMLDILLTTLVRELQSKIPGRVLEAETAARRFIRSVARIFVIVSVEIAPPSKKNTTPTVIDHCRRVFQSLVTLSVEELCEMANSQIAPVQLGVARPTASFPLLPSTSEATAGSEELFSVEPLLPYSSTSVLEHDQMSMSENSNHGGSRQLEAESHPIQILSDARLIRAADFGHDQEVEADQDVEDMDEQHDHDVNEHDMGDADAEERDRGRGGEPEAIVLGEAGEQESDMELDLLAESESDSDDNQSNINDAASSVAQRSIQTHATAGSDTGGGVASLALFSEDDSDDSTQQEDDEEDEDESDANDSDDRDTTVAGNSGGTGTSSAAAVTSGSTAVTASSSAANVNSVDEFAIANEEQVFERRLPTNPQRGNLAPVSMQWAIRTRETPTVRTGTTSGLVFIDHTSGTMRRSAATTAVAAAAAAAANSQESVTMANTASGLARAFGIIMREIGDLLKFIQDYPNSSQRLGRKLEVTQEDVNKLQIHLDRRLLKVWEWLLTVMDSTESQLKFGASLTTYDSGSSTVVTTTTPATQVSRIRGTTTSNAWTRTGLSTEGRTSREREDAINARKEFLSYSLSLMRAHNTEHLDSLPVIDVSSLKHVAYVFDSLIYFLRSGSETLSPSTKAEPAELDSLIVHDPEEPDDMTFGTTTAQPAVVSTPELGDVDEEICQATAAGKLGGKRHTFFQRSESTLCLGCPPPDPFLANVGDSLPLAEQPHLLQPNVRREEMFGCSKSLENSALKEIKPLHLGLTSRSEDAPPYSALLQKRQRSKDSAAAMDIDAPDSNVGSGIIRDSGDSSSTITTRMSESDQNIITKQVDMKTGESLVLPPISPIILTKPPPLVRISPSDSVNTSSSSQSIPGPSMSVPKWGSPQSVPQDLSIGTRNEEEGGLSGTSPTSNIQRAPIIVSVKKIASLPAGAGTLSVNVVNDSVVVGDTGIGRSPTKSVIVCNRQASSTTENATEAPEILVVPMDSAENVSHVTVETTPRPGSTSSSKLPTLTPLSKPELTTLTNPQQQLVLFNSSMISDDVLLGRWRLTLELFGRVFVDDVGLEPGSVISELGGFPVKESRFRRDMEKLRNAQQRDLTLSKLERDRHQLILQTFKELNNHYNSAHRRATSPHPPLAVNRVKVTFKDEPGEGSGVARSFYTAITEALQSEDKLPNLESCLVGAKYGSQFNVLQRLRLRDDYNIRRGQQVRIVKRGTPRVREVRRTLSHDARPFHPASSSGEGTSSPATLNDHLSSHQQQIGERLYVKVHALRPSLAPKITGMLLELPPPQLLILLASEDTLKQRVDEAVDVILTHTRDVPGEVLLEMDVFNFSKNSSSNTGTATTKKPGEEEWHGDGVEDNSPLFYQPGKKGFYSPRMGKPTPERINAFRNVGRLIGLCLLQNELCPITLNRHVLKFILARPIRFHDMAFFDPLMYESFRQLILDAESKEPDRVFSGADLTFSLDLSPEEGGRSVELVSGGRNIEVTEQNVYDYVRKYFEYRMVRSQYKALEELRNGVHDVIPPSSLEGLTAEDLRLLMNGVGEINVTTLMSYTTFNDESGEAHDKLARFKKWFWQMVEKMSNLERQELLYFWTGSPALPASEDGFQPMPTVTIRPADDTHLPTANTCISRFYVPLYSSRYILRSKVLLAIKTKNFGFV</sequence>
<dbReference type="SMART" id="SM00396">
    <property type="entry name" value="ZnF_UBR1"/>
    <property type="match status" value="1"/>
</dbReference>
<feature type="region of interest" description="Disordered" evidence="7">
    <location>
        <begin position="2164"/>
        <end position="2217"/>
    </location>
</feature>
<evidence type="ECO:0000313" key="12">
    <source>
        <dbReference type="Proteomes" id="UP000094527"/>
    </source>
</evidence>
<evidence type="ECO:0000259" key="8">
    <source>
        <dbReference type="PROSITE" id="PS50237"/>
    </source>
</evidence>
<dbReference type="SUPFAM" id="SSF56204">
    <property type="entry name" value="Hect, E3 ligase catalytic domain"/>
    <property type="match status" value="1"/>
</dbReference>
<dbReference type="PANTHER" id="PTHR46276:SF1">
    <property type="entry name" value="E3 UBIQUITIN-PROTEIN LIGASE UBR5"/>
    <property type="match status" value="1"/>
</dbReference>
<gene>
    <name evidence="11" type="ORF">Ocin01_06702</name>
</gene>
<dbReference type="Gene3D" id="3.30.2160.10">
    <property type="entry name" value="Hect, E3 ligase catalytic domain"/>
    <property type="match status" value="1"/>
</dbReference>
<feature type="compositionally biased region" description="Basic and acidic residues" evidence="7">
    <location>
        <begin position="1508"/>
        <end position="1531"/>
    </location>
</feature>
<feature type="compositionally biased region" description="Polar residues" evidence="7">
    <location>
        <begin position="2542"/>
        <end position="2560"/>
    </location>
</feature>
<dbReference type="GO" id="GO:0005634">
    <property type="term" value="C:nucleus"/>
    <property type="evidence" value="ECO:0007669"/>
    <property type="project" value="TreeGrafter"/>
</dbReference>
<evidence type="ECO:0000256" key="4">
    <source>
        <dbReference type="ARBA" id="ARBA00022833"/>
    </source>
</evidence>
<dbReference type="GO" id="GO:0043130">
    <property type="term" value="F:ubiquitin binding"/>
    <property type="evidence" value="ECO:0007669"/>
    <property type="project" value="InterPro"/>
</dbReference>
<feature type="domain" description="PABC" evidence="10">
    <location>
        <begin position="2546"/>
        <end position="2623"/>
    </location>
</feature>
<organism evidence="11 12">
    <name type="scientific">Orchesella cincta</name>
    <name type="common">Springtail</name>
    <name type="synonym">Podura cincta</name>
    <dbReference type="NCBI Taxonomy" id="48709"/>
    <lineage>
        <taxon>Eukaryota</taxon>
        <taxon>Metazoa</taxon>
        <taxon>Ecdysozoa</taxon>
        <taxon>Arthropoda</taxon>
        <taxon>Hexapoda</taxon>
        <taxon>Collembola</taxon>
        <taxon>Entomobryomorpha</taxon>
        <taxon>Entomobryoidea</taxon>
        <taxon>Orchesellidae</taxon>
        <taxon>Orchesellinae</taxon>
        <taxon>Orchesella</taxon>
    </lineage>
</organism>
<proteinExistence type="predicted"/>
<dbReference type="InterPro" id="IPR003126">
    <property type="entry name" value="Znf_UBR"/>
</dbReference>
<feature type="region of interest" description="Disordered" evidence="7">
    <location>
        <begin position="2526"/>
        <end position="2560"/>
    </location>
</feature>
<dbReference type="PROSITE" id="PS50237">
    <property type="entry name" value="HECT"/>
    <property type="match status" value="1"/>
</dbReference>
<dbReference type="Gene3D" id="3.90.1750.10">
    <property type="entry name" value="Hect, E3 ligase catalytic domains"/>
    <property type="match status" value="1"/>
</dbReference>
<feature type="compositionally biased region" description="Low complexity" evidence="7">
    <location>
        <begin position="2309"/>
        <end position="2325"/>
    </location>
</feature>
<feature type="compositionally biased region" description="Low complexity" evidence="7">
    <location>
        <begin position="2164"/>
        <end position="2184"/>
    </location>
</feature>
<dbReference type="Pfam" id="PF00632">
    <property type="entry name" value="HECT"/>
    <property type="match status" value="1"/>
</dbReference>